<evidence type="ECO:0000256" key="1">
    <source>
        <dbReference type="ARBA" id="ARBA00001554"/>
    </source>
</evidence>
<dbReference type="InterPro" id="IPR036428">
    <property type="entry name" value="PCD_sf"/>
</dbReference>
<keyword evidence="4" id="KW-0456">Lyase</keyword>
<dbReference type="GO" id="GO:0008124">
    <property type="term" value="F:4-alpha-hydroxytetrahydrobiopterin dehydratase activity"/>
    <property type="evidence" value="ECO:0007669"/>
    <property type="project" value="UniProtKB-EC"/>
</dbReference>
<organism evidence="5 6">
    <name type="scientific">Paenibacillus prosopidis</name>
    <dbReference type="NCBI Taxonomy" id="630520"/>
    <lineage>
        <taxon>Bacteria</taxon>
        <taxon>Bacillati</taxon>
        <taxon>Bacillota</taxon>
        <taxon>Bacilli</taxon>
        <taxon>Bacillales</taxon>
        <taxon>Paenibacillaceae</taxon>
        <taxon>Paenibacillus</taxon>
    </lineage>
</organism>
<dbReference type="EMBL" id="QPJD01000005">
    <property type="protein sequence ID" value="RCW48839.1"/>
    <property type="molecule type" value="Genomic_DNA"/>
</dbReference>
<dbReference type="SUPFAM" id="SSF55248">
    <property type="entry name" value="PCD-like"/>
    <property type="match status" value="1"/>
</dbReference>
<gene>
    <name evidence="5" type="ORF">DFP97_10522</name>
</gene>
<evidence type="ECO:0000256" key="4">
    <source>
        <dbReference type="ARBA" id="ARBA00023239"/>
    </source>
</evidence>
<dbReference type="PANTHER" id="PTHR12599">
    <property type="entry name" value="PTERIN-4-ALPHA-CARBINOLAMINE DEHYDRATASE"/>
    <property type="match status" value="1"/>
</dbReference>
<evidence type="ECO:0000313" key="6">
    <source>
        <dbReference type="Proteomes" id="UP000252415"/>
    </source>
</evidence>
<evidence type="ECO:0000256" key="2">
    <source>
        <dbReference type="ARBA" id="ARBA00006472"/>
    </source>
</evidence>
<comment type="similarity">
    <text evidence="2">Belongs to the pterin-4-alpha-carbinolamine dehydratase family.</text>
</comment>
<proteinExistence type="inferred from homology"/>
<comment type="catalytic activity">
    <reaction evidence="1">
        <text>(4aS,6R)-4a-hydroxy-L-erythro-5,6,7,8-tetrahydrobiopterin = (6R)-L-erythro-6,7-dihydrobiopterin + H2O</text>
        <dbReference type="Rhea" id="RHEA:11920"/>
        <dbReference type="ChEBI" id="CHEBI:15377"/>
        <dbReference type="ChEBI" id="CHEBI:15642"/>
        <dbReference type="ChEBI" id="CHEBI:43120"/>
        <dbReference type="EC" id="4.2.1.96"/>
    </reaction>
</comment>
<dbReference type="AlphaFoldDB" id="A0A368W877"/>
<protein>
    <recommendedName>
        <fullName evidence="3">4a-hydroxytetrahydrobiopterin dehydratase</fullName>
        <ecNumber evidence="3">4.2.1.96</ecNumber>
    </recommendedName>
</protein>
<reference evidence="5 6" key="1">
    <citation type="submission" date="2018-07" db="EMBL/GenBank/DDBJ databases">
        <title>Genomic Encyclopedia of Type Strains, Phase III (KMG-III): the genomes of soil and plant-associated and newly described type strains.</title>
        <authorList>
            <person name="Whitman W."/>
        </authorList>
    </citation>
    <scope>NUCLEOTIDE SEQUENCE [LARGE SCALE GENOMIC DNA]</scope>
    <source>
        <strain evidence="5 6">CECT 7506</strain>
    </source>
</reference>
<sequence length="96" mass="11315">MMKLTEEQIEERLAASDGWKREDGKWIVKKYRFRTFLDGIEFVNRVAQASEKLNHHPFISIDYKMVTLRMTTWHDGGLTELDFKAAAEFDCAFIIK</sequence>
<keyword evidence="6" id="KW-1185">Reference proteome</keyword>
<dbReference type="Gene3D" id="3.30.1360.20">
    <property type="entry name" value="Transcriptional coactivator/pterin dehydratase"/>
    <property type="match status" value="1"/>
</dbReference>
<dbReference type="Pfam" id="PF01329">
    <property type="entry name" value="Pterin_4a"/>
    <property type="match status" value="1"/>
</dbReference>
<evidence type="ECO:0000313" key="5">
    <source>
        <dbReference type="EMBL" id="RCW48839.1"/>
    </source>
</evidence>
<dbReference type="Proteomes" id="UP000252415">
    <property type="component" value="Unassembled WGS sequence"/>
</dbReference>
<dbReference type="PANTHER" id="PTHR12599:SF0">
    <property type="entry name" value="PTERIN-4-ALPHA-CARBINOLAMINE DEHYDRATASE"/>
    <property type="match status" value="1"/>
</dbReference>
<comment type="caution">
    <text evidence="5">The sequence shown here is derived from an EMBL/GenBank/DDBJ whole genome shotgun (WGS) entry which is preliminary data.</text>
</comment>
<name>A0A368W877_9BACL</name>
<dbReference type="NCBIfam" id="NF002017">
    <property type="entry name" value="PRK00823.1-2"/>
    <property type="match status" value="1"/>
</dbReference>
<evidence type="ECO:0000256" key="3">
    <source>
        <dbReference type="ARBA" id="ARBA00013252"/>
    </source>
</evidence>
<dbReference type="GO" id="GO:0006729">
    <property type="term" value="P:tetrahydrobiopterin biosynthetic process"/>
    <property type="evidence" value="ECO:0007669"/>
    <property type="project" value="InterPro"/>
</dbReference>
<dbReference type="CDD" id="cd00488">
    <property type="entry name" value="PCD_DCoH"/>
    <property type="match status" value="1"/>
</dbReference>
<accession>A0A368W877</accession>
<dbReference type="EC" id="4.2.1.96" evidence="3"/>
<dbReference type="InterPro" id="IPR001533">
    <property type="entry name" value="Pterin_deHydtase"/>
</dbReference>